<dbReference type="GO" id="GO:0005694">
    <property type="term" value="C:chromosome"/>
    <property type="evidence" value="ECO:0007669"/>
    <property type="project" value="UniProtKB-ARBA"/>
</dbReference>
<dbReference type="InterPro" id="IPR050304">
    <property type="entry name" value="MT-severing_AAA_ATPase"/>
</dbReference>
<dbReference type="InterPro" id="IPR003593">
    <property type="entry name" value="AAA+_ATPase"/>
</dbReference>
<dbReference type="InterPro" id="IPR003959">
    <property type="entry name" value="ATPase_AAA_core"/>
</dbReference>
<keyword evidence="6" id="KW-1133">Transmembrane helix</keyword>
<sequence>MLRVWETLGLLSIANVCLHSNCLLGTFLLTLLRLLYRDLKVMYDGVNGIKDKFRDVYLHSKFDEDLNNDSKTANSKRKCLYQAYSLANSLKETDWIWSHMRSELKSYSNLIDNKKGVNNFISAIDKITLGTNNVKTWKMKTKFDVTKPVNVFKKSIKCPDLLNCKIEPSNEFYLSFPKHNNVTQNTNKSISQIIHTNSFKNESTTQTFKIDNSKTFIKTPTTIIQPINNRKRSKYDDDSPPHIQPSIKNKREESSYIKKQNNVHSNTSETLIKKSLGVNKSRSVSKFVNLSTDNQKKDEVKNESTIDDNPYLKNIDPKMVEMIRNEIIECKNLITWDDISGLEFAKNTIQESVIWPLLRPDIFKGIRRPPKGILLFGPPGTGKTLIGKCIASQSNSTFFSISASTITSKWIGEGEKSVRALFAVARCHQPAVIFIDEIDSLLCQRSEQEHESSRKIKTEFLIQLDGAGTSDDDRILIIGATNRPQELDEAARRRLVKKLYIRLPDQQARKDMIKKLVGSENHVLLDDDLEKIASLSSGYSGADMKSLCQEASLGPIRSMTFDMINKIEADQVRPINLQDFLSALKIVMPSVSSEDLNHYVTWNDKFGCSDSGCNAQTDTKMNLSSFQFLSTRIVLTDNNMFTVINCVYYL</sequence>
<evidence type="ECO:0000256" key="2">
    <source>
        <dbReference type="ARBA" id="ARBA00022741"/>
    </source>
</evidence>
<evidence type="ECO:0000256" key="3">
    <source>
        <dbReference type="ARBA" id="ARBA00022840"/>
    </source>
</evidence>
<dbReference type="Gene3D" id="1.10.8.60">
    <property type="match status" value="1"/>
</dbReference>
<evidence type="ECO:0000256" key="6">
    <source>
        <dbReference type="SAM" id="Phobius"/>
    </source>
</evidence>
<dbReference type="EMBL" id="VUJU01000683">
    <property type="protein sequence ID" value="KAF0768880.1"/>
    <property type="molecule type" value="Genomic_DNA"/>
</dbReference>
<dbReference type="GO" id="GO:0051013">
    <property type="term" value="P:microtubule severing"/>
    <property type="evidence" value="ECO:0007669"/>
    <property type="project" value="UniProtKB-ARBA"/>
</dbReference>
<dbReference type="FunFam" id="1.10.8.60:FF:000022">
    <property type="entry name" value="Fidgetin like 1"/>
    <property type="match status" value="1"/>
</dbReference>
<keyword evidence="9" id="KW-1185">Reference proteome</keyword>
<proteinExistence type="inferred from homology"/>
<dbReference type="Gene3D" id="3.40.50.300">
    <property type="entry name" value="P-loop containing nucleotide triphosphate hydrolases"/>
    <property type="match status" value="1"/>
</dbReference>
<keyword evidence="2 4" id="KW-0547">Nucleotide-binding</keyword>
<dbReference type="AlphaFoldDB" id="A0A6G0ZDV4"/>
<dbReference type="SMART" id="SM00382">
    <property type="entry name" value="AAA"/>
    <property type="match status" value="1"/>
</dbReference>
<dbReference type="Pfam" id="PF09336">
    <property type="entry name" value="Vps4_C"/>
    <property type="match status" value="1"/>
</dbReference>
<comment type="similarity">
    <text evidence="1 4">Belongs to the AAA ATPase family.</text>
</comment>
<feature type="transmembrane region" description="Helical" evidence="6">
    <location>
        <begin position="12"/>
        <end position="32"/>
    </location>
</feature>
<dbReference type="InterPro" id="IPR027417">
    <property type="entry name" value="P-loop_NTPase"/>
</dbReference>
<dbReference type="InterPro" id="IPR041569">
    <property type="entry name" value="AAA_lid_3"/>
</dbReference>
<gene>
    <name evidence="8" type="ORF">FWK35_00004278</name>
</gene>
<dbReference type="GO" id="GO:0016887">
    <property type="term" value="F:ATP hydrolysis activity"/>
    <property type="evidence" value="ECO:0007669"/>
    <property type="project" value="InterPro"/>
</dbReference>
<feature type="region of interest" description="Disordered" evidence="5">
    <location>
        <begin position="227"/>
        <end position="262"/>
    </location>
</feature>
<dbReference type="Pfam" id="PF00004">
    <property type="entry name" value="AAA"/>
    <property type="match status" value="1"/>
</dbReference>
<dbReference type="InterPro" id="IPR003960">
    <property type="entry name" value="ATPase_AAA_CS"/>
</dbReference>
<dbReference type="GO" id="GO:0005524">
    <property type="term" value="F:ATP binding"/>
    <property type="evidence" value="ECO:0007669"/>
    <property type="project" value="UniProtKB-KW"/>
</dbReference>
<dbReference type="GO" id="GO:0000070">
    <property type="term" value="P:mitotic sister chromatid segregation"/>
    <property type="evidence" value="ECO:0007669"/>
    <property type="project" value="UniProtKB-ARBA"/>
</dbReference>
<dbReference type="FunFam" id="3.40.50.300:FF:000093">
    <property type="entry name" value="Fidgetin-like 1"/>
    <property type="match status" value="1"/>
</dbReference>
<dbReference type="GO" id="GO:0031114">
    <property type="term" value="P:regulation of microtubule depolymerization"/>
    <property type="evidence" value="ECO:0007669"/>
    <property type="project" value="UniProtKB-ARBA"/>
</dbReference>
<dbReference type="OrthoDB" id="10251136at2759"/>
<evidence type="ECO:0000259" key="7">
    <source>
        <dbReference type="SMART" id="SM00382"/>
    </source>
</evidence>
<dbReference type="Proteomes" id="UP000478052">
    <property type="component" value="Unassembled WGS sequence"/>
</dbReference>
<evidence type="ECO:0000256" key="4">
    <source>
        <dbReference type="RuleBase" id="RU003651"/>
    </source>
</evidence>
<name>A0A6G0ZDV4_APHCR</name>
<dbReference type="InterPro" id="IPR015415">
    <property type="entry name" value="Spast_Vps4_C"/>
</dbReference>
<keyword evidence="6" id="KW-0472">Membrane</keyword>
<dbReference type="PROSITE" id="PS00674">
    <property type="entry name" value="AAA"/>
    <property type="match status" value="1"/>
</dbReference>
<keyword evidence="6" id="KW-0812">Transmembrane</keyword>
<reference evidence="8 9" key="1">
    <citation type="submission" date="2019-08" db="EMBL/GenBank/DDBJ databases">
        <title>Whole genome of Aphis craccivora.</title>
        <authorList>
            <person name="Voronova N.V."/>
            <person name="Shulinski R.S."/>
            <person name="Bandarenka Y.V."/>
            <person name="Zhorov D.G."/>
            <person name="Warner D."/>
        </authorList>
    </citation>
    <scope>NUCLEOTIDE SEQUENCE [LARGE SCALE GENOMIC DNA]</scope>
    <source>
        <strain evidence="8">180601</strain>
        <tissue evidence="8">Whole Body</tissue>
    </source>
</reference>
<dbReference type="SUPFAM" id="SSF52540">
    <property type="entry name" value="P-loop containing nucleoside triphosphate hydrolases"/>
    <property type="match status" value="1"/>
</dbReference>
<keyword evidence="3 4" id="KW-0067">ATP-binding</keyword>
<dbReference type="PANTHER" id="PTHR23074:SF17">
    <property type="entry name" value="FIDGETIN-LIKE PROTEIN 1"/>
    <property type="match status" value="1"/>
</dbReference>
<feature type="domain" description="AAA+ ATPase" evidence="7">
    <location>
        <begin position="369"/>
        <end position="505"/>
    </location>
</feature>
<dbReference type="Pfam" id="PF17862">
    <property type="entry name" value="AAA_lid_3"/>
    <property type="match status" value="1"/>
</dbReference>
<evidence type="ECO:0000313" key="9">
    <source>
        <dbReference type="Proteomes" id="UP000478052"/>
    </source>
</evidence>
<evidence type="ECO:0000313" key="8">
    <source>
        <dbReference type="EMBL" id="KAF0768880.1"/>
    </source>
</evidence>
<dbReference type="GO" id="GO:0008568">
    <property type="term" value="F:microtubule severing ATPase activity"/>
    <property type="evidence" value="ECO:0007669"/>
    <property type="project" value="UniProtKB-ARBA"/>
</dbReference>
<comment type="caution">
    <text evidence="8">The sequence shown here is derived from an EMBL/GenBank/DDBJ whole genome shotgun (WGS) entry which is preliminary data.</text>
</comment>
<dbReference type="PANTHER" id="PTHR23074">
    <property type="entry name" value="AAA DOMAIN-CONTAINING"/>
    <property type="match status" value="1"/>
</dbReference>
<evidence type="ECO:0000256" key="1">
    <source>
        <dbReference type="ARBA" id="ARBA00006914"/>
    </source>
</evidence>
<organism evidence="8 9">
    <name type="scientific">Aphis craccivora</name>
    <name type="common">Cowpea aphid</name>
    <dbReference type="NCBI Taxonomy" id="307492"/>
    <lineage>
        <taxon>Eukaryota</taxon>
        <taxon>Metazoa</taxon>
        <taxon>Ecdysozoa</taxon>
        <taxon>Arthropoda</taxon>
        <taxon>Hexapoda</taxon>
        <taxon>Insecta</taxon>
        <taxon>Pterygota</taxon>
        <taxon>Neoptera</taxon>
        <taxon>Paraneoptera</taxon>
        <taxon>Hemiptera</taxon>
        <taxon>Sternorrhyncha</taxon>
        <taxon>Aphidomorpha</taxon>
        <taxon>Aphidoidea</taxon>
        <taxon>Aphididae</taxon>
        <taxon>Aphidini</taxon>
        <taxon>Aphis</taxon>
        <taxon>Aphis</taxon>
    </lineage>
</organism>
<accession>A0A6G0ZDV4</accession>
<protein>
    <submittedName>
        <fullName evidence="8">Fidgetin-like protein 1</fullName>
    </submittedName>
</protein>
<dbReference type="GO" id="GO:0005813">
    <property type="term" value="C:centrosome"/>
    <property type="evidence" value="ECO:0007669"/>
    <property type="project" value="UniProtKB-ARBA"/>
</dbReference>
<evidence type="ECO:0000256" key="5">
    <source>
        <dbReference type="SAM" id="MobiDB-lite"/>
    </source>
</evidence>